<feature type="transmembrane region" description="Helical" evidence="1">
    <location>
        <begin position="277"/>
        <end position="292"/>
    </location>
</feature>
<dbReference type="GO" id="GO:0016020">
    <property type="term" value="C:membrane"/>
    <property type="evidence" value="ECO:0007669"/>
    <property type="project" value="InterPro"/>
</dbReference>
<feature type="transmembrane region" description="Helical" evidence="1">
    <location>
        <begin position="186"/>
        <end position="203"/>
    </location>
</feature>
<proteinExistence type="predicted"/>
<evidence type="ECO:0000313" key="4">
    <source>
        <dbReference type="Proteomes" id="UP000293162"/>
    </source>
</evidence>
<dbReference type="InterPro" id="IPR037185">
    <property type="entry name" value="EmrE-like"/>
</dbReference>
<dbReference type="Pfam" id="PF00892">
    <property type="entry name" value="EamA"/>
    <property type="match status" value="2"/>
</dbReference>
<dbReference type="Proteomes" id="UP000293162">
    <property type="component" value="Unassembled WGS sequence"/>
</dbReference>
<evidence type="ECO:0000313" key="3">
    <source>
        <dbReference type="EMBL" id="RYU96277.1"/>
    </source>
</evidence>
<reference evidence="3 4" key="1">
    <citation type="submission" date="2019-02" db="EMBL/GenBank/DDBJ databases">
        <title>Bacterial novel species Emticicia sp. 17J42-9 isolated from soil.</title>
        <authorList>
            <person name="Jung H.-Y."/>
        </authorList>
    </citation>
    <scope>NUCLEOTIDE SEQUENCE [LARGE SCALE GENOMIC DNA]</scope>
    <source>
        <strain evidence="3 4">17J42-9</strain>
    </source>
</reference>
<keyword evidence="1" id="KW-1133">Transmembrane helix</keyword>
<feature type="transmembrane region" description="Helical" evidence="1">
    <location>
        <begin position="215"/>
        <end position="240"/>
    </location>
</feature>
<feature type="domain" description="EamA" evidence="2">
    <location>
        <begin position="160"/>
        <end position="291"/>
    </location>
</feature>
<feature type="transmembrane region" description="Helical" evidence="1">
    <location>
        <begin position="68"/>
        <end position="89"/>
    </location>
</feature>
<protein>
    <submittedName>
        <fullName evidence="3">EamA family transporter</fullName>
    </submittedName>
</protein>
<feature type="transmembrane region" description="Helical" evidence="1">
    <location>
        <begin position="96"/>
        <end position="116"/>
    </location>
</feature>
<name>A0A4Q5M351_9BACT</name>
<dbReference type="PANTHER" id="PTHR22911:SF137">
    <property type="entry name" value="SOLUTE CARRIER FAMILY 35 MEMBER G2-RELATED"/>
    <property type="match status" value="1"/>
</dbReference>
<dbReference type="InterPro" id="IPR000620">
    <property type="entry name" value="EamA_dom"/>
</dbReference>
<evidence type="ECO:0000259" key="2">
    <source>
        <dbReference type="Pfam" id="PF00892"/>
    </source>
</evidence>
<feature type="transmembrane region" description="Helical" evidence="1">
    <location>
        <begin position="6"/>
        <end position="25"/>
    </location>
</feature>
<organism evidence="3 4">
    <name type="scientific">Emticicia agri</name>
    <dbReference type="NCBI Taxonomy" id="2492393"/>
    <lineage>
        <taxon>Bacteria</taxon>
        <taxon>Pseudomonadati</taxon>
        <taxon>Bacteroidota</taxon>
        <taxon>Cytophagia</taxon>
        <taxon>Cytophagales</taxon>
        <taxon>Leadbetterellaceae</taxon>
        <taxon>Emticicia</taxon>
    </lineage>
</organism>
<dbReference type="Gene3D" id="1.10.3730.20">
    <property type="match status" value="1"/>
</dbReference>
<dbReference type="OrthoDB" id="9795255at2"/>
<dbReference type="SUPFAM" id="SSF103481">
    <property type="entry name" value="Multidrug resistance efflux transporter EmrE"/>
    <property type="match status" value="2"/>
</dbReference>
<keyword evidence="1" id="KW-0812">Transmembrane</keyword>
<feature type="transmembrane region" description="Helical" evidence="1">
    <location>
        <begin position="37"/>
        <end position="56"/>
    </location>
</feature>
<comment type="caution">
    <text evidence="3">The sequence shown here is derived from an EMBL/GenBank/DDBJ whole genome shotgun (WGS) entry which is preliminary data.</text>
</comment>
<feature type="transmembrane region" description="Helical" evidence="1">
    <location>
        <begin position="160"/>
        <end position="180"/>
    </location>
</feature>
<keyword evidence="4" id="KW-1185">Reference proteome</keyword>
<feature type="transmembrane region" description="Helical" evidence="1">
    <location>
        <begin position="246"/>
        <end position="265"/>
    </location>
</feature>
<dbReference type="EMBL" id="SEWF01000008">
    <property type="protein sequence ID" value="RYU96277.1"/>
    <property type="molecule type" value="Genomic_DNA"/>
</dbReference>
<gene>
    <name evidence="3" type="ORF">EWM59_07115</name>
</gene>
<feature type="domain" description="EamA" evidence="2">
    <location>
        <begin position="12"/>
        <end position="139"/>
    </location>
</feature>
<evidence type="ECO:0000256" key="1">
    <source>
        <dbReference type="SAM" id="Phobius"/>
    </source>
</evidence>
<dbReference type="RefSeq" id="WP_130020258.1">
    <property type="nucleotide sequence ID" value="NZ_SEWF01000008.1"/>
</dbReference>
<sequence length="293" mass="33045">MTSTILILSIAILLRIFSNPFANVFQKKLTIQGLSPLFVNFLTYFILGLICLAFVFQLDWENISADFWIYSVIMGVLGALGNLFLVKALQAGDLSVLGPINAYKAVISMLIGFFLLHEIPDIWGLIGVGLIIAGSYFVLNTTEEGFTWQLFRRKEIQFRIWAMILTATEAVVGKKVILLSSYIHSFFTWCWFGTVFSLLLLLWSKEKLQNSLQKIEVSIIGIFVGLIVCIGITQFSTTYIFQQMPVGYALSLFQLSVLVNIFLGYRIFQEQDIYKKLIGGVIMIIGSVMIILL</sequence>
<feature type="transmembrane region" description="Helical" evidence="1">
    <location>
        <begin position="122"/>
        <end position="139"/>
    </location>
</feature>
<dbReference type="AlphaFoldDB" id="A0A4Q5M351"/>
<keyword evidence="1" id="KW-0472">Membrane</keyword>
<dbReference type="PANTHER" id="PTHR22911">
    <property type="entry name" value="ACYL-MALONYL CONDENSING ENZYME-RELATED"/>
    <property type="match status" value="1"/>
</dbReference>
<accession>A0A4Q5M351</accession>